<dbReference type="PANTHER" id="PTHR24169">
    <property type="entry name" value="NUCLEAR FACTOR NF-KAPPA-B PROTEIN"/>
    <property type="match status" value="1"/>
</dbReference>
<name>A0AAJ6YEJ1_9HYME</name>
<dbReference type="InterPro" id="IPR030492">
    <property type="entry name" value="RHD_CS"/>
</dbReference>
<dbReference type="GO" id="GO:0045944">
    <property type="term" value="P:positive regulation of transcription by RNA polymerase II"/>
    <property type="evidence" value="ECO:0007669"/>
    <property type="project" value="TreeGrafter"/>
</dbReference>
<dbReference type="PROSITE" id="PS01204">
    <property type="entry name" value="REL_1"/>
    <property type="match status" value="1"/>
</dbReference>
<evidence type="ECO:0000313" key="3">
    <source>
        <dbReference type="RefSeq" id="XP_011496610.1"/>
    </source>
</evidence>
<dbReference type="InterPro" id="IPR008967">
    <property type="entry name" value="p53-like_TF_DNA-bd_sf"/>
</dbReference>
<dbReference type="PANTHER" id="PTHR24169:SF25">
    <property type="entry name" value="DORSAL-RELATED IMMUNITY FACTOR DIF-RELATED"/>
    <property type="match status" value="1"/>
</dbReference>
<dbReference type="InterPro" id="IPR037059">
    <property type="entry name" value="RHD_DNA_bind_dom_sf"/>
</dbReference>
<dbReference type="GO" id="GO:0034097">
    <property type="term" value="P:response to cytokine"/>
    <property type="evidence" value="ECO:0007669"/>
    <property type="project" value="TreeGrafter"/>
</dbReference>
<dbReference type="RefSeq" id="XP_011496610.1">
    <property type="nucleotide sequence ID" value="XM_011498308.1"/>
</dbReference>
<evidence type="ECO:0000313" key="2">
    <source>
        <dbReference type="Proteomes" id="UP000695007"/>
    </source>
</evidence>
<dbReference type="GO" id="GO:0000978">
    <property type="term" value="F:RNA polymerase II cis-regulatory region sequence-specific DNA binding"/>
    <property type="evidence" value="ECO:0007669"/>
    <property type="project" value="TreeGrafter"/>
</dbReference>
<dbReference type="GO" id="GO:0005737">
    <property type="term" value="C:cytoplasm"/>
    <property type="evidence" value="ECO:0007669"/>
    <property type="project" value="InterPro"/>
</dbReference>
<dbReference type="SUPFAM" id="SSF49417">
    <property type="entry name" value="p53-like transcription factors"/>
    <property type="match status" value="1"/>
</dbReference>
<dbReference type="Proteomes" id="UP000695007">
    <property type="component" value="Unplaced"/>
</dbReference>
<accession>A0AAJ6YEJ1</accession>
<dbReference type="GeneID" id="105361197"/>
<dbReference type="AlphaFoldDB" id="A0AAJ6YEJ1"/>
<dbReference type="GO" id="GO:0005634">
    <property type="term" value="C:nucleus"/>
    <property type="evidence" value="ECO:0007669"/>
    <property type="project" value="TreeGrafter"/>
</dbReference>
<dbReference type="PROSITE" id="PS50254">
    <property type="entry name" value="REL_2"/>
    <property type="match status" value="1"/>
</dbReference>
<gene>
    <name evidence="3" type="primary">LOC105361197</name>
</gene>
<dbReference type="GO" id="GO:0007249">
    <property type="term" value="P:canonical NF-kappaB signal transduction"/>
    <property type="evidence" value="ECO:0007669"/>
    <property type="project" value="TreeGrafter"/>
</dbReference>
<dbReference type="Gene3D" id="2.60.40.340">
    <property type="entry name" value="Rel homology domain (RHD), DNA-binding domain"/>
    <property type="match status" value="1"/>
</dbReference>
<evidence type="ECO:0000259" key="1">
    <source>
        <dbReference type="PROSITE" id="PS50254"/>
    </source>
</evidence>
<proteinExistence type="predicted"/>
<dbReference type="InterPro" id="IPR000451">
    <property type="entry name" value="NFkB/Dor"/>
</dbReference>
<dbReference type="Pfam" id="PF00554">
    <property type="entry name" value="RHD_DNA_bind"/>
    <property type="match status" value="1"/>
</dbReference>
<dbReference type="GO" id="GO:0045087">
    <property type="term" value="P:innate immune response"/>
    <property type="evidence" value="ECO:0007669"/>
    <property type="project" value="TreeGrafter"/>
</dbReference>
<keyword evidence="2" id="KW-1185">Reference proteome</keyword>
<dbReference type="InterPro" id="IPR011539">
    <property type="entry name" value="RHD_DNA_bind_dom"/>
</dbReference>
<dbReference type="KEGG" id="csol:105361197"/>
<feature type="domain" description="RHD" evidence="1">
    <location>
        <begin position="9"/>
        <end position="135"/>
    </location>
</feature>
<sequence>MNTTWMNNVAVPQVKIIEQPSSKGTRFRYECEGRFSNNILGASGKKSFPTIRIINYNGPLSIIVSCVTKDLPYRPHPHKLVNGNDIQEHGICLFRIPENNKHDISFRHLSVQCTAKRNIIKSLAERERVQIDPFKSKCIIIL</sequence>
<dbReference type="GO" id="GO:0033554">
    <property type="term" value="P:cellular response to stress"/>
    <property type="evidence" value="ECO:0007669"/>
    <property type="project" value="TreeGrafter"/>
</dbReference>
<dbReference type="GO" id="GO:0038061">
    <property type="term" value="P:non-canonical NF-kappaB signal transduction"/>
    <property type="evidence" value="ECO:0007669"/>
    <property type="project" value="TreeGrafter"/>
</dbReference>
<protein>
    <submittedName>
        <fullName evidence="3">Embryonic polarity protein dorsal-like</fullName>
    </submittedName>
</protein>
<dbReference type="GO" id="GO:0000981">
    <property type="term" value="F:DNA-binding transcription factor activity, RNA polymerase II-specific"/>
    <property type="evidence" value="ECO:0007669"/>
    <property type="project" value="TreeGrafter"/>
</dbReference>
<reference evidence="3" key="1">
    <citation type="submission" date="2025-08" db="UniProtKB">
        <authorList>
            <consortium name="RefSeq"/>
        </authorList>
    </citation>
    <scope>IDENTIFICATION</scope>
</reference>
<organism evidence="2 3">
    <name type="scientific">Ceratosolen solmsi marchali</name>
    <dbReference type="NCBI Taxonomy" id="326594"/>
    <lineage>
        <taxon>Eukaryota</taxon>
        <taxon>Metazoa</taxon>
        <taxon>Ecdysozoa</taxon>
        <taxon>Arthropoda</taxon>
        <taxon>Hexapoda</taxon>
        <taxon>Insecta</taxon>
        <taxon>Pterygota</taxon>
        <taxon>Neoptera</taxon>
        <taxon>Endopterygota</taxon>
        <taxon>Hymenoptera</taxon>
        <taxon>Apocrita</taxon>
        <taxon>Proctotrupomorpha</taxon>
        <taxon>Chalcidoidea</taxon>
        <taxon>Agaonidae</taxon>
        <taxon>Agaoninae</taxon>
        <taxon>Ceratosolen</taxon>
    </lineage>
</organism>